<dbReference type="PROSITE" id="PS50088">
    <property type="entry name" value="ANK_REPEAT"/>
    <property type="match status" value="1"/>
</dbReference>
<dbReference type="SMART" id="SM00034">
    <property type="entry name" value="CLECT"/>
    <property type="match status" value="1"/>
</dbReference>
<dbReference type="InterPro" id="IPR007197">
    <property type="entry name" value="rSAM"/>
</dbReference>
<name>A0AA36ISM9_9DINO</name>
<dbReference type="InterPro" id="IPR016186">
    <property type="entry name" value="C-type_lectin-like/link_sf"/>
</dbReference>
<gene>
    <name evidence="15" type="ORF">EVOR1521_LOCUS18163</name>
</gene>
<keyword evidence="2" id="KW-0004">4Fe-4S</keyword>
<evidence type="ECO:0000259" key="14">
    <source>
        <dbReference type="PROSITE" id="PS51918"/>
    </source>
</evidence>
<evidence type="ECO:0000256" key="4">
    <source>
        <dbReference type="ARBA" id="ARBA00022694"/>
    </source>
</evidence>
<dbReference type="InterPro" id="IPR016187">
    <property type="entry name" value="CTDL_fold"/>
</dbReference>
<dbReference type="GO" id="GO:0051539">
    <property type="term" value="F:4 iron, 4 sulfur cluster binding"/>
    <property type="evidence" value="ECO:0007669"/>
    <property type="project" value="UniProtKB-KW"/>
</dbReference>
<dbReference type="GO" id="GO:0008033">
    <property type="term" value="P:tRNA processing"/>
    <property type="evidence" value="ECO:0007669"/>
    <property type="project" value="UniProtKB-KW"/>
</dbReference>
<feature type="region of interest" description="Disordered" evidence="12">
    <location>
        <begin position="7384"/>
        <end position="7403"/>
    </location>
</feature>
<dbReference type="GO" id="GO:0102521">
    <property type="term" value="F:tRNA-4-demethylwyosine synthase activity"/>
    <property type="evidence" value="ECO:0007669"/>
    <property type="project" value="UniProtKB-EC"/>
</dbReference>
<keyword evidence="3" id="KW-0949">S-adenosyl-L-methionine</keyword>
<evidence type="ECO:0000256" key="12">
    <source>
        <dbReference type="SAM" id="MobiDB-lite"/>
    </source>
</evidence>
<evidence type="ECO:0000256" key="1">
    <source>
        <dbReference type="ARBA" id="ARBA00001966"/>
    </source>
</evidence>
<dbReference type="InterPro" id="IPR028974">
    <property type="entry name" value="TSP_type-3_rpt"/>
</dbReference>
<accession>A0AA36ISM9</accession>
<dbReference type="Pfam" id="PF13385">
    <property type="entry name" value="Laminin_G_3"/>
    <property type="match status" value="1"/>
</dbReference>
<dbReference type="PROSITE" id="PS51918">
    <property type="entry name" value="RADICAL_SAM"/>
    <property type="match status" value="1"/>
</dbReference>
<dbReference type="SUPFAM" id="SSF48403">
    <property type="entry name" value="Ankyrin repeat"/>
    <property type="match status" value="1"/>
</dbReference>
<dbReference type="Gene3D" id="3.20.20.70">
    <property type="entry name" value="Aldolase class I"/>
    <property type="match status" value="1"/>
</dbReference>
<dbReference type="GO" id="GO:0005509">
    <property type="term" value="F:calcium ion binding"/>
    <property type="evidence" value="ECO:0007669"/>
    <property type="project" value="InterPro"/>
</dbReference>
<dbReference type="CDD" id="cd00037">
    <property type="entry name" value="CLECT"/>
    <property type="match status" value="1"/>
</dbReference>
<dbReference type="SUPFAM" id="SSF103647">
    <property type="entry name" value="TSP type-3 repeat"/>
    <property type="match status" value="3"/>
</dbReference>
<dbReference type="Pfam" id="PF00059">
    <property type="entry name" value="Lectin_C"/>
    <property type="match status" value="1"/>
</dbReference>
<dbReference type="Pfam" id="PF08608">
    <property type="entry name" value="Wyosine_form"/>
    <property type="match status" value="1"/>
</dbReference>
<dbReference type="InterPro" id="IPR034556">
    <property type="entry name" value="tRNA_wybutosine-synthase"/>
</dbReference>
<evidence type="ECO:0000313" key="15">
    <source>
        <dbReference type="EMBL" id="CAJ1393257.1"/>
    </source>
</evidence>
<dbReference type="EMBL" id="CAUJNA010002513">
    <property type="protein sequence ID" value="CAJ1393257.1"/>
    <property type="molecule type" value="Genomic_DNA"/>
</dbReference>
<evidence type="ECO:0000256" key="3">
    <source>
        <dbReference type="ARBA" id="ARBA00022691"/>
    </source>
</evidence>
<evidence type="ECO:0000313" key="16">
    <source>
        <dbReference type="Proteomes" id="UP001178507"/>
    </source>
</evidence>
<evidence type="ECO:0000256" key="6">
    <source>
        <dbReference type="ARBA" id="ARBA00022729"/>
    </source>
</evidence>
<dbReference type="InterPro" id="IPR058240">
    <property type="entry name" value="rSAM_sf"/>
</dbReference>
<protein>
    <submittedName>
        <fullName evidence="15">Uncharacterized protein</fullName>
    </submittedName>
</protein>
<dbReference type="SUPFAM" id="SSF49899">
    <property type="entry name" value="Concanavalin A-like lectins/glucanases"/>
    <property type="match status" value="1"/>
</dbReference>
<dbReference type="InterPro" id="IPR036770">
    <property type="entry name" value="Ankyrin_rpt-contain_sf"/>
</dbReference>
<dbReference type="Pfam" id="PF04055">
    <property type="entry name" value="Radical_SAM"/>
    <property type="match status" value="1"/>
</dbReference>
<sequence length="7786" mass="828468">MADTDSDLDGVADCVDQCPSDSNKVFVGKCGCGLADTDSDGDGMPDCLDLCPNSPATATAMGPCGCDASDADGDSVPDCADQCPHDAEKVTAGLCGCNMADVDSDGDGIPDCYDSCPNQTDIANDGLSLQFGVPVTAAGGEFRLCWCAAGFACSVQGDFVVDFGSLQVVGPSPLVQDRTCVAGQPCQVDNLLGSYLHADDHVAVLSTCGMLAAVEGLPDGGWLSSNSSGVLGFGSVRTAAEGGDYRLCWCGQGCQKPEEFRVDVGQFWMAGPAPLRQSWTCINGLTCQVDPTGQGLAQHDRLIVMDTCSRNEETHRYPWTVLPLSASGSEASFEFEPKLLTAGQYRLCWCGTGMSCSTFEDFALDIGELNLVGPAPLQQHRTCISGHLCHFESFSGFHMTGLGSLWILDTCSIGSPQKRLPETGLLSARAARPSAGCAAAAADADGDGVADYLDQCPLDPARSAVGLCGCAAETDSDLDGLPDCLDSCPLDENKTSPGQCGCHTADADADADGSPDCIDLCPDDSSKTLPGLCGCGLSDASDADGDGVPDCHDKCPSFADQIPPVCGCAAASADDDGDGVSNCFDACPNDASKTLAGVCGCGVADIDGDADGHMDCVDGCPSDLLKTGPGQCGCGIADTDTDGDGIADCIDQCPTDSGKNIPGICGCGVSDFDADNDGVPDCYDRCPGLYDFRPQEQETFYTLGTPISAAGGVYRLCWCAQEATCQSREDFGVDAGALEIVGPSPLDQDRTCVSGQICRWGGLEGHSLDLKDQLLVLDTCFVDTMDLHLLDNISMLPDFRIELTGSNGSGFTTFATSSALRLGGGTYRLCWCSGTGSCGNLAHFQVDVGALTVAGPANFKQHSTCITGQACSFEEIVGTWFSTSDSMLLLDTCGTAEVASSLNLDLQLMLNSAPDPTNGASSLSAGFSASTAAGGTYRICWCPNITGSVSPRDCGADIGALYLLGPTPLKQDRTCTLGSSCMLEDFTGLGLDGNHSLLVLDTCGLDPTQRYREIEHFSPAITWQPTGGTIFLSSGDVTRPSGGRYRLCWCADPCDQLVHFAVDMGQLEMIGPIRAGQQHRTCISGQLCSFSIEGWRLNAGDAFVVLDTCAQAASLTGAPDFGRFTTVSVFEPSLVDPGSFASLSLPGTLTAAGGMYRICWCASSSSCREAAEFDVDVGQLQIIGPTPLAQDRTCVSGQPCLLDALSGSALSTADRYYVLDTCATKSPPARFAGAGVDEVNSTLALSETLVSWGDVRVSATGGNYRICWCAGGQVCSAAEDFQVDMGGLVLIGPRQTGATCLSGQPCVVEGISGEYPHIGDTAVLLDTCGLSLSVLGLNSFPSEGLLLSHGASRLQLGSSGAMTAILTAAGGEYRLCWCAGGFDCFLAEDFITDIGHLDLIGPRLDQDRTCISGRACEFQAVGFYLSDSDSVMVLNTCGAAEDSGALVPRFPLEVPSLMLENNDGANTVMQVTWNTSVTSVGGQFRMCWCASGSDCQLSQHFRVDFGQLLLIGPHAQLPVERTCVAGQTCQLDGFYGILQSTDQFVALDTCGTSSLPSLPADGVFSISESGAVASFDNETIFGPGGEYRLCWRGDVDIDMGRLLVVGPAPLKQHRTCVSGQECFADGLRGVGLGTTDRWMILHTCGVISLLDGMVGAGQVVSVGQSGSSIDFGVEPTTVGGGQYRMCWCAAGFVCSTAEHYLVDVGELRLMGPSAAAYTVTCISGQPCSFPVPPGETLSAADSYFILESCGVAGLVSGLPDSGLLSLIPLVDNTTCRGGDCELTFGTTIVTAYGGQYRLCWCSGASCIREEQFLVSVGQVELIGPQAVDRTCIAGRSCVVDDVPGYGLLDGAVFDQLAILDTCGVRSVIASTAAAQTSETSFTFDMITAAGGTYQLCWSAAASSSGPELSYHAVTLGSLTVIGPVPNFQDRTCISGQMCQFGGITGMHLQDGDRFMALETCGVASHIPGFGWSGAASVVSSGSAVSWGTAPVMAMGGRYRLCWCGQREALGAWTSLQATDAACAVPTDFAVAVGELRLVGPVTPEAVQISIAQDWGTLSLQEKARLGPEVGGEQNRECVAGQPCEIQGLQGLHISAGDSFMILETCGLATAIDRLPVSGQPEVVLNEGYSNAWNFPQSLEYQRLDVVTLRFDTPVTAASGQYRICWCAQAADCFTSENRRVDVGRLLLRGPQLDHSFTCASAQNCWIQDILGQSLAIDDQLLVLDTCGVSNLDDMNFSGDHGWPQQGLTTSQSVQGVIKDSLGNTLTTVPQSILAKFDFSSIRVTAHGGMYRLCWCASGFNCTAVQDFRQDLGSLQLQGPSPLQQDRTCTSGQSCKLESIFGEGLSSADLIMIRDTCGLIPASSSELIPRFPNDGMVTTTMTNGEAFAWMDGVGHMVTTSASGSYRLCWCRPNQAEYVSCSLAEHFATDLGELTLLGPAPLSQDRTCISGLPCVFGNISGSELQYGDRLHILDTCGLLGTEVPGIPNDGLSLPGLGAGQVFSWGEEVLTSAGGQFRLCWCAAGFPCEMLDHFGVDIGHLHVIGPQKQHQVYCASGYACWGWITGLDLSADDQIMAAEECGAALEPWPSPRSRYPEIPGFPQNGRLNLEPYVGATFQFSWTAAEPITAAGGIYRLCWCSGASPGGCASSEEFQTEAGTLILMGPSEYLADLFTLVAGPSEPKEIWRWDVPDPTSVQIQEYGGALTMHSMASTGSETRGTVPILYVEAPASGLWEARVSVCVTSAEVSAGLTVLDRDGIMPDLFLGFDSFTSRGFASSSGVVALRYGSEGFSGTVASQDVAETWMTLKLVRTGSGRYDLWYSPGLASAAWQAPDDARNSNAGERPRLFVKTSGMPGERLFSETEWLPLAQQVVSTAGRRIGLYLITGDVSREAKFKDFLVRDLFPESVASFSLDDGQLRENLEASGMPVSQASVSGRDGYSQGALLFDGNGLAIPLDPLLRDASTNASVHEFTVSLWVKPYSLGSGGILGRRLAQHLPDLQISPSISMTPEGGVAWSMLDETGQNFTNVYQIPTSRPYAPVLPTSASTSLGQVFEVNEWVHIAFVKEADTVLFYRNGKRFGFASLAPDVQMSDSDGVPLLNFLQDLPFHGALDDVRFFDVGLADFAIAHLFGDADLDTLRGKTQRCMAGSNCVLTGVTGQGLSDLSTYAVLSQCGRTPAVSGFPGLGISDNTTGGSQVISWGHTSGLPLTASGGRYQLCWCGANCAAPEDFRVLVGTLVVVGPYTGQARTCTLGQVATFDLQGLELDAGDKVMIMDTCGATAVSGLPQNSTTDVQPSKCYGHVGLGLVASEAQHAHGSGLTGKTQSECCALCGRSLYLDCVAWVHRPSDLTCFLYKSVGTVERQEDRVMGFMQEWRSAPNQAIVATILTGNRPGAGSSGPLRLYVCRSNLECHSADDLVLADLQEGYQSFEVITSWPPSWDWTGVKIYSDTSDRWFLESLVVTGNGTSWNFSYGGWIEDSAEVYLTHAEPSQHLFGQLWGAETPSMASGGLYRLCWCSGTLPCSSTSDFNADAGILTLRGPAPLTQHLTCMTGQACGISGLSGSDLSVGDKVMVLDTCGQTGLEASGMIWDGTLSHHSLVPRFTAACRSSQHCLRDVACDNATHGLYEQPSIACGISDPATNGGADFTWGGGTVYPSAPGGVYKICWCAAGQSCSMFEHFKVEVGELSLAGPTSMEQHRTCVAGQPCVVSNIQGYSLQDGDTIMILDECGGVSQKPMCPFQPLEDAADALLPGYNASLAQWGCGTVADRWPSPGGPLGQAQGISEPAISSLHPCGSAMTWIPYHPTSTCYALFATALSWVDAEAACDVLYGGHLASIDSQEDLDFLMEWVLDPAETYWIGLNDRTAEGTFVYSSGTTFSFSNWGSYQPATTLSNTEDCVYIMGDGTFFDDACANSRQYLCERAGAFTGAVPGDEFRFGGYRTAKESLVPPSSAGGQYRMCWCPYGMQCSAADHFRMDFGALTLVGPGPLNQHKTCVAGQPCHLYPLTGVDLQDGDLVHILETCGMYVNVSQFTHYDSSSDSGMHLPRFPSNNGIQSLSAGATDGGIMVSWGSATITAMGGRFRMCWCASGYTCSAVPEFRVDFGRFDLAGPAPLDQRRTCSSGQRCGFTNITGLHLSDGDRIMVLETCGSDALNVDYVPRFVGDADGIPGEPRGISDPASDGGTSFAWGGEYSIAISAKGGTYRLCWAASGFAQALTSDFEVDIGSIQVLGPGSFHNNRTCISGQLCMWGGVTGFGLEDGDRVIVMDECSKFKGPSEGYDNSEHIVPRFPSEGRSLPAYNSTSDSGSVYSWGGEDSGAYVTAQGGSYRICWASKDFGDLGTGYFRFDAGTLSLVGPAPLVQERTCVSGQVCKWSGLQGHLLSDGDTMMVLDTCGSMAAIVPRWNNPDAPRSLPISQPATDGGITFSWGHVEVSTPGGLYRLCWCAHPQPSMNCSRPSHFRTDAGTLHVVGPWPSFQSRTCVAGQPCAFGNITGAYLQGGDKIMVLDTCANHYFTALNAIVPRMIDGGLTESADGSSFALAEARGHSISSAGGLYRLCWCASGFNCQLSRHFQTDAGAISIIGPAPLYQDRTCVSGQPCFAASLTGQDLGNGDRLMVLETCGFFTAPLRFTGGGVSSLAEDNGTLVSWGREPNCLEPYNYDCRGVRPTSKGGNFRLCWCAHNYTCEQASDFRVDMGHLAFLGPYPLTYSRTCVAGQPCAFSGIEGHFTQNGDKMMVLDTCAHPETLQFIQSSDKWAIYNSPLVAAGQYGWFDGPSDNASFNGSSFTWGSGQVISSPGGLYRLCWCAANYQCVGARDFQTDTGQMIVVGPFLELPDPTGLLTLEQRLQIFSCVANEPCSLQGLQGRHLADGDLLMVRRDCSPAWETNSTVEWWPSNTFTWGVADPGIVRYTLEGVTFQDYNWAVVGTTSEREVRSEGAYYRLCWCAKNFDCTEPKHFAVDAGTMKLIGPHHNQGITCFSGAVCIGTHITGVGLSNGDRTMVLRYCNTDLYISRFPNDGYSDPAVDNGTTITWAGADTAPLTAPGGFYKLCWCAASQTCTRSGSNFRVEYGQLYIVGPAPLTQSKTCLSGEYCNVTDYSGYGLNDGDRLMISSQCGDASGVVPRFPKMGISEDAIDNGTSFYWNSYVTAGGGVYWMCWCSNMYSCDRSDQFNVESGLLTLPGPYLNQERTCRSGTECGFGGLVGVGLADGDRIMIMNQCGDPSAVLFGWPDNGISDPAFFTGTEYAWGTASGGLYVTGAGGEYSMCWCSVSAPNCSTGAFFRTELGIMKMVGPAIGQRKACTAGQLCSISQFGGYELQNGDRILISPSCIPLLSSYVPGFSNNGIAIATAGGSRFDFTVRLTASGGVYSMCWCPFGMPCQSPDNFQVDAGNLTVIGPLLQHIKTCISSQVCQFDGFEGQGLLISDRITILDTCGTSFTLPRLPNDALSTQHSNLGHTVSWGPLRATSPGGQYRLCWCAATSRCSSPTDYVVDSGELHMLGPRLFQLQQCYPGILCAFDAFLGYGLQDGERIMALEICGVGEGIAGFPNGAISNGATENGRRYGWGDGSSSIDFLPLNTTTPGGFFRLCWCPADLEDCASSVSFRVDAGALIVKGPFARVDMLCAAGQTCTLGPWDGAMLALSDRVLIVAQFATCGASSADPQIGQGEAKDVTCNLELTTCQASLSSVETQHGGLFKVCYCVTYLDVNGTDAEPCTDATEFTSYASNLQVRGPFGFQTFACVVGIDCDIGIIGFMLSSLDRAKLVKDGFPCNGNPAAGVPAQEVLINAGQSLQTNAIAPIPEQNSSRTRFELGGIQASGDYKVCYCSSVLSCANPYDFGGLAGTVMVSGASEQVYVCRRGSECIIQLNGWRLGPNDRLKIVAEGSSCATDQPTFGFGVNPAWVQDQVTYFEDDTNTTSFNMFNVGVAKVGTQEEGCQPDDVNCGYKLCYCPGINGCTDGSSYTHTAGALRVTESIRGIETDNSYAVNSHSIGLSVDSAYGGGVIRCVVNDGPATEWGLYPDSSFFTFGPGSGDIGWGASYGEATSGKNSVTIHLTGFVEAGQIIRAWCYLSDSPAYVFPPDLEGTQVTVPLNMKTPRADYMPSTGWEGSLHRIKIYDVETGASITGGRRLQAADVRVLTAMSTESCMGLAYHMDERMLSIQDSKDNFGNLMLQTASLAKLDTAMCMDDPSCKLHLCYFGSPQEYPITMREKMDINPVPALDTPTLYRGARNRFEVEKQTSFSGNISWISVDEVASLGAILDAGQLCPEMADAVARGRVISLPPSGLSDSFLLDEPAGTYYACMLDDASDALKESPLNWVGTFEVSEVLASIAQSTLSSTRTTLRLDVAARLPGLLTCVVKDPQVTSTKAQEILAAAAAAVEGFTGAAAAQQYAFAQRSALLDWLQSPEDTLGLATVTVPAAVPPNVTVSLVLASLLTTDHVPVWCWHSAAEETKMVSPSDPNGQQFTLPGQAPLAHTLPTFLWPGASFVVFMENVAETSEARVKMVNNTGECDASVYAEAVPVVRNISGHEENIKAYLTASPLKRMFCFFELPASLPIAVNAGQGGVMEFSEATPPSLALIVDDAFIQHMSRGLASNLVLYNSAPGEFAQAFLLDETEYQTNGGHCVQPIGLAPLDVQPESAASYIQRAAAVPLKAVSVLPTPVNSATHFVSVTEDETHQLAVGHRYVLCYVGLASDTTRVFNKIGRSLSVLDIILSLEKASAAVGQEAATSQEINVVVEASLAGSVSCIATTQTFARALVAAEIVGDYGLTMPQDFVPVFEESQVLGRALLIPVSDTTQNLSVTIPVEAASATNIQRMPLGVTPQAYVWCKHSKSLVVYPEDGNGVVVTLGVLAAPAFSYSLLANPLTQVVLARNVSFPTMAVLWSSAGFPAYYFDEVAFTITPTLPDGLDISSQNGGIKPDPVPLQLLPPADFLIKAQSKYDVLKATSTTLQLAVEEPAQCGLASIKSTEATLSCLVHDAHNLQVEAVYVQVTLKTGEILPLEPSSFPCLGAASNPGGGMTEFSCSQDASGCCCWIWVSEQTSVNGTRLRSGKIMNAGCGLQAYERYDVMTMASGVNSLLANAATSVVWEQLFDFTVPERKDATPIAFDIKADINYEQMCDPVLNGPAAEQKCKDDMRAELAALLGTPEDMITITAVGPPAEYKEPVNLSIGHEEELFGSLKAELERACKKGSEKAILRLLRSHPGQMRLLMGQPFGTNRITPFAYLCWFVHCEAIEEVCSSFTEEVRPSIDHALSVASRFGKKEVLDILMHHFPNECCNSLPRDFAEACRKSRVQAALCWLNTFPDEAGATLSDSISLDQTTPLYWACRNGLDSVVRALIQRHPTRVRAALNIGDADGRTGLSFACQNGHEEVVKLLLGLLPDLQDPAPEPKQGMLSAEQRSDNPVMVSEDGRGLLQQQGYKLVGSHSAVKQCRWTKSALFGEGQCYKHTFYGISSHRCMEGTPSLACANKCTFCWRGHANPVTTSWTYQTDAPEAIVAESVQRHLEMLENVAFSPRALPSRVAEAARRVGHMALSLVGEPVLYPAASELVGELHRRRISSFLVTNGQFPEELERLAWVTQLYVSLDAANEDDLKEVSRPLFKDHWQRLRRSLEVLREKRPYQRTVARLTVLKGKNMERSACDGYAELVQLGDCDFVEVKGATFAGWDDRSGLSMSSVPWHEEVRDFAEQLSESLPGYEIACEHEHSCSVLLARRDRFFIDNKWRTWIDFERFADAAQEGRMLEVSDFTLETPAWALASGWQEAGAQSPGFDPAEHRRKPRLSKAEYLAS</sequence>
<feature type="domain" description="C-type lectin" evidence="13">
    <location>
        <begin position="3802"/>
        <end position="3918"/>
    </location>
</feature>
<evidence type="ECO:0000256" key="2">
    <source>
        <dbReference type="ARBA" id="ARBA00022485"/>
    </source>
</evidence>
<dbReference type="SUPFAM" id="SSF56436">
    <property type="entry name" value="C-type lectin-like"/>
    <property type="match status" value="1"/>
</dbReference>
<dbReference type="PROSITE" id="PS50041">
    <property type="entry name" value="C_TYPE_LECTIN_2"/>
    <property type="match status" value="1"/>
</dbReference>
<evidence type="ECO:0000259" key="13">
    <source>
        <dbReference type="PROSITE" id="PS50041"/>
    </source>
</evidence>
<dbReference type="InterPro" id="IPR002110">
    <property type="entry name" value="Ankyrin_rpt"/>
</dbReference>
<dbReference type="SFLD" id="SFLDS00029">
    <property type="entry name" value="Radical_SAM"/>
    <property type="match status" value="1"/>
</dbReference>
<dbReference type="Gene3D" id="2.60.120.200">
    <property type="match status" value="1"/>
</dbReference>
<evidence type="ECO:0000256" key="10">
    <source>
        <dbReference type="ARBA" id="ARBA00049466"/>
    </source>
</evidence>
<organism evidence="15 16">
    <name type="scientific">Effrenium voratum</name>
    <dbReference type="NCBI Taxonomy" id="2562239"/>
    <lineage>
        <taxon>Eukaryota</taxon>
        <taxon>Sar</taxon>
        <taxon>Alveolata</taxon>
        <taxon>Dinophyceae</taxon>
        <taxon>Suessiales</taxon>
        <taxon>Symbiodiniaceae</taxon>
        <taxon>Effrenium</taxon>
    </lineage>
</organism>
<keyword evidence="9" id="KW-0456">Lyase</keyword>
<keyword evidence="6" id="KW-0732">Signal</keyword>
<dbReference type="InterPro" id="IPR001304">
    <property type="entry name" value="C-type_lectin-like"/>
</dbReference>
<keyword evidence="5" id="KW-0479">Metal-binding</keyword>
<dbReference type="GO" id="GO:0007155">
    <property type="term" value="P:cell adhesion"/>
    <property type="evidence" value="ECO:0007669"/>
    <property type="project" value="InterPro"/>
</dbReference>
<keyword evidence="4" id="KW-0819">tRNA processing</keyword>
<dbReference type="InterPro" id="IPR013320">
    <property type="entry name" value="ConA-like_dom_sf"/>
</dbReference>
<dbReference type="Pfam" id="PF12796">
    <property type="entry name" value="Ank_2"/>
    <property type="match status" value="1"/>
</dbReference>
<dbReference type="SFLD" id="SFLDF00284">
    <property type="entry name" value="tRNA_wybutosine-synthesizing"/>
    <property type="match status" value="1"/>
</dbReference>
<dbReference type="SMART" id="SM00248">
    <property type="entry name" value="ANK"/>
    <property type="match status" value="3"/>
</dbReference>
<dbReference type="Proteomes" id="UP001178507">
    <property type="component" value="Unassembled WGS sequence"/>
</dbReference>
<dbReference type="InterPro" id="IPR003367">
    <property type="entry name" value="Thrombospondin_3-like_rpt"/>
</dbReference>
<feature type="domain" description="Radical SAM core" evidence="14">
    <location>
        <begin position="7448"/>
        <end position="7690"/>
    </location>
</feature>
<dbReference type="CDD" id="cd01335">
    <property type="entry name" value="Radical_SAM"/>
    <property type="match status" value="1"/>
</dbReference>
<feature type="repeat" description="ANK" evidence="11">
    <location>
        <begin position="7353"/>
        <end position="7374"/>
    </location>
</feature>
<feature type="region of interest" description="Disordered" evidence="12">
    <location>
        <begin position="7762"/>
        <end position="7786"/>
    </location>
</feature>
<dbReference type="PANTHER" id="PTHR13930">
    <property type="entry name" value="S-ADENOSYL-L-METHIONINE-DEPENDENT TRNA 4-DEMETHYLWYOSINE SYNTHASE"/>
    <property type="match status" value="1"/>
</dbReference>
<evidence type="ECO:0000256" key="11">
    <source>
        <dbReference type="PROSITE-ProRule" id="PRU00023"/>
    </source>
</evidence>
<dbReference type="SUPFAM" id="SSF102114">
    <property type="entry name" value="Radical SAM enzymes"/>
    <property type="match status" value="1"/>
</dbReference>
<evidence type="ECO:0000256" key="5">
    <source>
        <dbReference type="ARBA" id="ARBA00022723"/>
    </source>
</evidence>
<dbReference type="SFLD" id="SFLDG01071">
    <property type="entry name" value="tRNA_wybutosine-synthesizing"/>
    <property type="match status" value="1"/>
</dbReference>
<comment type="cofactor">
    <cofactor evidence="1">
        <name>[4Fe-4S] cluster</name>
        <dbReference type="ChEBI" id="CHEBI:49883"/>
    </cofactor>
</comment>
<keyword evidence="8" id="KW-0411">Iron-sulfur</keyword>
<dbReference type="PROSITE" id="PS50297">
    <property type="entry name" value="ANK_REP_REGION"/>
    <property type="match status" value="1"/>
</dbReference>
<dbReference type="Gene3D" id="1.25.40.20">
    <property type="entry name" value="Ankyrin repeat-containing domain"/>
    <property type="match status" value="1"/>
</dbReference>
<dbReference type="Gene3D" id="3.10.100.10">
    <property type="entry name" value="Mannose-Binding Protein A, subunit A"/>
    <property type="match status" value="1"/>
</dbReference>
<dbReference type="PANTHER" id="PTHR13930:SF0">
    <property type="entry name" value="S-ADENOSYL-L-METHIONINE-DEPENDENT TRNA 4-DEMETHYLWYOSINE SYNTHASE TYW1-RELATED"/>
    <property type="match status" value="1"/>
</dbReference>
<keyword evidence="11" id="KW-0040">ANK repeat</keyword>
<keyword evidence="16" id="KW-1185">Reference proteome</keyword>
<reference evidence="15" key="1">
    <citation type="submission" date="2023-08" db="EMBL/GenBank/DDBJ databases">
        <authorList>
            <person name="Chen Y."/>
            <person name="Shah S."/>
            <person name="Dougan E. K."/>
            <person name="Thang M."/>
            <person name="Chan C."/>
        </authorList>
    </citation>
    <scope>NUCLEOTIDE SEQUENCE</scope>
</reference>
<keyword evidence="7" id="KW-0408">Iron</keyword>
<comment type="catalytic activity">
    <reaction evidence="10">
        <text>N(1)-methylguanosine(37) in tRNA(Phe) + pyruvate + S-adenosyl-L-methionine = 4-demethylwyosine(37) in tRNA(Phe) + 5'-deoxyadenosine + L-methionine + CO2 + H2O</text>
        <dbReference type="Rhea" id="RHEA:36347"/>
        <dbReference type="Rhea" id="RHEA-COMP:10164"/>
        <dbReference type="Rhea" id="RHEA-COMP:10165"/>
        <dbReference type="ChEBI" id="CHEBI:15361"/>
        <dbReference type="ChEBI" id="CHEBI:15377"/>
        <dbReference type="ChEBI" id="CHEBI:16526"/>
        <dbReference type="ChEBI" id="CHEBI:17319"/>
        <dbReference type="ChEBI" id="CHEBI:57844"/>
        <dbReference type="ChEBI" id="CHEBI:59789"/>
        <dbReference type="ChEBI" id="CHEBI:64315"/>
        <dbReference type="ChEBI" id="CHEBI:73542"/>
        <dbReference type="EC" id="4.1.3.44"/>
    </reaction>
</comment>
<evidence type="ECO:0000256" key="8">
    <source>
        <dbReference type="ARBA" id="ARBA00023014"/>
    </source>
</evidence>
<dbReference type="Pfam" id="PF02412">
    <property type="entry name" value="TSP_3"/>
    <property type="match status" value="2"/>
</dbReference>
<dbReference type="InterPro" id="IPR013785">
    <property type="entry name" value="Aldolase_TIM"/>
</dbReference>
<evidence type="ECO:0000256" key="9">
    <source>
        <dbReference type="ARBA" id="ARBA00023239"/>
    </source>
</evidence>
<proteinExistence type="predicted"/>
<evidence type="ECO:0000256" key="7">
    <source>
        <dbReference type="ARBA" id="ARBA00023004"/>
    </source>
</evidence>
<comment type="caution">
    <text evidence="15">The sequence shown here is derived from an EMBL/GenBank/DDBJ whole genome shotgun (WGS) entry which is preliminary data.</text>
</comment>
<dbReference type="InterPro" id="IPR013917">
    <property type="entry name" value="tRNA_wybutosine-synth"/>
</dbReference>